<evidence type="ECO:0000256" key="4">
    <source>
        <dbReference type="ARBA" id="ARBA00023157"/>
    </source>
</evidence>
<dbReference type="InterPro" id="IPR000436">
    <property type="entry name" value="Sushi_SCR_CCP_dom"/>
</dbReference>
<dbReference type="PANTHER" id="PTHR45656:SF4">
    <property type="entry name" value="PROTEIN CBR-CLEC-78"/>
    <property type="match status" value="1"/>
</dbReference>
<evidence type="ECO:0000256" key="6">
    <source>
        <dbReference type="PROSITE-ProRule" id="PRU00302"/>
    </source>
</evidence>
<evidence type="ECO:0000256" key="5">
    <source>
        <dbReference type="ARBA" id="ARBA00023180"/>
    </source>
</evidence>
<feature type="region of interest" description="Disordered" evidence="7">
    <location>
        <begin position="276"/>
        <end position="305"/>
    </location>
</feature>
<dbReference type="Gene3D" id="2.10.70.10">
    <property type="entry name" value="Complement Module, domain 1"/>
    <property type="match status" value="4"/>
</dbReference>
<dbReference type="PANTHER" id="PTHR45656">
    <property type="entry name" value="PROTEIN CBR-CLEC-78"/>
    <property type="match status" value="1"/>
</dbReference>
<evidence type="ECO:0000313" key="9">
    <source>
        <dbReference type="Ensembl" id="ENSVKKP00000014126.1"/>
    </source>
</evidence>
<dbReference type="AlphaFoldDB" id="A0A8D2KYI3"/>
<dbReference type="SMART" id="SM00032">
    <property type="entry name" value="CCP"/>
    <property type="match status" value="4"/>
</dbReference>
<feature type="domain" description="Sushi" evidence="8">
    <location>
        <begin position="207"/>
        <end position="266"/>
    </location>
</feature>
<evidence type="ECO:0000256" key="1">
    <source>
        <dbReference type="ARBA" id="ARBA00022659"/>
    </source>
</evidence>
<keyword evidence="4 6" id="KW-1015">Disulfide bond</keyword>
<keyword evidence="1 6" id="KW-0768">Sushi</keyword>
<dbReference type="FunFam" id="2.10.70.10:FF:000014">
    <property type="entry name" value="Membrane cofactor protein"/>
    <property type="match status" value="2"/>
</dbReference>
<feature type="domain" description="Sushi" evidence="8">
    <location>
        <begin position="80"/>
        <end position="140"/>
    </location>
</feature>
<evidence type="ECO:0000256" key="2">
    <source>
        <dbReference type="ARBA" id="ARBA00022729"/>
    </source>
</evidence>
<accession>A0A8D2KYI3</accession>
<sequence>SLSVYPCFKTTSLLLSPGDCGRPVTPRYATPKNDLKDSYAAGSVVQYHCIPGYENIPGTTPSVRCLDPNWSAAPVFCRARKCRSPDLENGRITSPGDLALGSEITFTCDHGYRLVGQKNSRCIVTGVTVDWSGAIPYCQAILCYPPPKIAHGRHSGEDDGEYTYGSSVTYRCDAGFSLIGSASISCSVKANGVDGEWKPNAPECKDVKCKRPTIPNGMVASVFQAEYVYDNVIKIVCDAGYTLLGSEHIKCGADNSWKPAVPTCAKGIFTTTTTTTVTPGSKKNETIGPPIRPATRPTIRPTSDATEETGKQLLLTFAGLHFPYTPFVLPSREILRQFINSPFIGNLILMY</sequence>
<keyword evidence="5" id="KW-0325">Glycoprotein</keyword>
<feature type="disulfide bond" evidence="6">
    <location>
        <begin position="237"/>
        <end position="264"/>
    </location>
</feature>
<comment type="caution">
    <text evidence="6">Lacks conserved residue(s) required for the propagation of feature annotation.</text>
</comment>
<feature type="compositionally biased region" description="Low complexity" evidence="7">
    <location>
        <begin position="286"/>
        <end position="302"/>
    </location>
</feature>
<keyword evidence="3" id="KW-0677">Repeat</keyword>
<evidence type="ECO:0000256" key="3">
    <source>
        <dbReference type="ARBA" id="ARBA00022737"/>
    </source>
</evidence>
<dbReference type="SUPFAM" id="SSF57535">
    <property type="entry name" value="Complement control module/SCR domain"/>
    <property type="match status" value="4"/>
</dbReference>
<keyword evidence="10" id="KW-1185">Reference proteome</keyword>
<evidence type="ECO:0000256" key="7">
    <source>
        <dbReference type="SAM" id="MobiDB-lite"/>
    </source>
</evidence>
<reference evidence="9" key="2">
    <citation type="submission" date="2025-09" db="UniProtKB">
        <authorList>
            <consortium name="Ensembl"/>
        </authorList>
    </citation>
    <scope>IDENTIFICATION</scope>
</reference>
<evidence type="ECO:0000259" key="8">
    <source>
        <dbReference type="PROSITE" id="PS50923"/>
    </source>
</evidence>
<dbReference type="InterPro" id="IPR035976">
    <property type="entry name" value="Sushi/SCR/CCP_sf"/>
</dbReference>
<dbReference type="Pfam" id="PF00084">
    <property type="entry name" value="Sushi"/>
    <property type="match status" value="4"/>
</dbReference>
<dbReference type="FunFam" id="2.10.70.10:FF:000055">
    <property type="entry name" value="Complement decay-accelerating factor, GPI-anchored"/>
    <property type="match status" value="1"/>
</dbReference>
<protein>
    <recommendedName>
        <fullName evidence="8">Sushi domain-containing protein</fullName>
    </recommendedName>
</protein>
<keyword evidence="2" id="KW-0732">Signal</keyword>
<dbReference type="PROSITE" id="PS50923">
    <property type="entry name" value="SUSHI"/>
    <property type="match status" value="4"/>
</dbReference>
<dbReference type="Proteomes" id="UP000694545">
    <property type="component" value="Unplaced"/>
</dbReference>
<dbReference type="CDD" id="cd00033">
    <property type="entry name" value="CCP"/>
    <property type="match status" value="4"/>
</dbReference>
<dbReference type="InterPro" id="IPR051277">
    <property type="entry name" value="SEZ6_CSMD_C4BPB_Regulators"/>
</dbReference>
<organism evidence="9 10">
    <name type="scientific">Varanus komodoensis</name>
    <name type="common">Komodo dragon</name>
    <dbReference type="NCBI Taxonomy" id="61221"/>
    <lineage>
        <taxon>Eukaryota</taxon>
        <taxon>Metazoa</taxon>
        <taxon>Chordata</taxon>
        <taxon>Craniata</taxon>
        <taxon>Vertebrata</taxon>
        <taxon>Euteleostomi</taxon>
        <taxon>Lepidosauria</taxon>
        <taxon>Squamata</taxon>
        <taxon>Bifurcata</taxon>
        <taxon>Unidentata</taxon>
        <taxon>Episquamata</taxon>
        <taxon>Toxicofera</taxon>
        <taxon>Anguimorpha</taxon>
        <taxon>Paleoanguimorpha</taxon>
        <taxon>Varanoidea</taxon>
        <taxon>Varanidae</taxon>
        <taxon>Varanus</taxon>
    </lineage>
</organism>
<reference evidence="9" key="1">
    <citation type="submission" date="2025-08" db="UniProtKB">
        <authorList>
            <consortium name="Ensembl"/>
        </authorList>
    </citation>
    <scope>IDENTIFICATION</scope>
</reference>
<dbReference type="Ensembl" id="ENSVKKT00000014470.1">
    <property type="protein sequence ID" value="ENSVKKP00000014126.1"/>
    <property type="gene ID" value="ENSVKKG00000009734.1"/>
</dbReference>
<name>A0A8D2KYI3_VARKO</name>
<feature type="disulfide bond" evidence="6">
    <location>
        <begin position="143"/>
        <end position="186"/>
    </location>
</feature>
<feature type="domain" description="Sushi" evidence="8">
    <location>
        <begin position="141"/>
        <end position="206"/>
    </location>
</feature>
<evidence type="ECO:0000313" key="10">
    <source>
        <dbReference type="Proteomes" id="UP000694545"/>
    </source>
</evidence>
<proteinExistence type="predicted"/>
<feature type="domain" description="Sushi" evidence="8">
    <location>
        <begin position="18"/>
        <end position="79"/>
    </location>
</feature>